<feature type="signal peptide" evidence="3">
    <location>
        <begin position="1"/>
        <end position="30"/>
    </location>
</feature>
<dbReference type="InterPro" id="IPR001087">
    <property type="entry name" value="GDSL"/>
</dbReference>
<keyword evidence="1" id="KW-0378">Hydrolase</keyword>
<evidence type="ECO:0000256" key="2">
    <source>
        <dbReference type="SAM" id="MobiDB-lite"/>
    </source>
</evidence>
<dbReference type="Gene3D" id="3.40.50.1110">
    <property type="entry name" value="SGNH hydrolase"/>
    <property type="match status" value="1"/>
</dbReference>
<organism evidence="5 6">
    <name type="scientific">Candidatus Accumulibacter meliphilus</name>
    <dbReference type="NCBI Taxonomy" id="2211374"/>
    <lineage>
        <taxon>Bacteria</taxon>
        <taxon>Pseudomonadati</taxon>
        <taxon>Pseudomonadota</taxon>
        <taxon>Betaproteobacteria</taxon>
        <taxon>Candidatus Accumulibacter</taxon>
    </lineage>
</organism>
<evidence type="ECO:0000313" key="5">
    <source>
        <dbReference type="EMBL" id="RDE51857.1"/>
    </source>
</evidence>
<proteinExistence type="predicted"/>
<dbReference type="PANTHER" id="PTHR45648:SF22">
    <property type="entry name" value="GDSL LIPASE_ACYLHYDROLASE FAMILY PROTEIN (AFU_ORTHOLOGUE AFUA_4G14700)"/>
    <property type="match status" value="1"/>
</dbReference>
<comment type="caution">
    <text evidence="5">The sequence shown here is derived from an EMBL/GenBank/DDBJ whole genome shotgun (WGS) entry which is preliminary data.</text>
</comment>
<gene>
    <name evidence="5" type="ORF">DVS81_04345</name>
</gene>
<dbReference type="AlphaFoldDB" id="A0A369XUJ9"/>
<dbReference type="SUPFAM" id="SSF52266">
    <property type="entry name" value="SGNH hydrolase"/>
    <property type="match status" value="1"/>
</dbReference>
<evidence type="ECO:0000313" key="6">
    <source>
        <dbReference type="Proteomes" id="UP000253831"/>
    </source>
</evidence>
<evidence type="ECO:0000259" key="4">
    <source>
        <dbReference type="Pfam" id="PF07589"/>
    </source>
</evidence>
<dbReference type="PANTHER" id="PTHR45648">
    <property type="entry name" value="GDSL LIPASE/ACYLHYDROLASE FAMILY PROTEIN (AFU_ORTHOLOGUE AFUA_4G14700)"/>
    <property type="match status" value="1"/>
</dbReference>
<dbReference type="Pfam" id="PF00657">
    <property type="entry name" value="Lipase_GDSL"/>
    <property type="match status" value="1"/>
</dbReference>
<feature type="chain" id="PRO_5016926048" evidence="3">
    <location>
        <begin position="31"/>
        <end position="424"/>
    </location>
</feature>
<feature type="domain" description="Ice-binding protein C-terminal" evidence="4">
    <location>
        <begin position="388"/>
        <end position="410"/>
    </location>
</feature>
<feature type="compositionally biased region" description="Pro residues" evidence="2">
    <location>
        <begin position="75"/>
        <end position="89"/>
    </location>
</feature>
<accession>A0A369XUJ9</accession>
<feature type="region of interest" description="Disordered" evidence="2">
    <location>
        <begin position="56"/>
        <end position="95"/>
    </location>
</feature>
<reference evidence="5 6" key="1">
    <citation type="submission" date="2018-05" db="EMBL/GenBank/DDBJ databases">
        <title>Integrated omic analyses show evidence that a Ca. Accumulibacter phosphatis strain performs denitrification under micro-aerobic conditions.</title>
        <authorList>
            <person name="Camejo P.Y."/>
            <person name="Katherine M.D."/>
            <person name="Daniel N.R."/>
        </authorList>
    </citation>
    <scope>NUCLEOTIDE SEQUENCE [LARGE SCALE GENOMIC DNA]</scope>
    <source>
        <strain evidence="5">UW-LDO-IC</strain>
    </source>
</reference>
<evidence type="ECO:0000256" key="3">
    <source>
        <dbReference type="SAM" id="SignalP"/>
    </source>
</evidence>
<name>A0A369XUJ9_9PROT</name>
<dbReference type="CDD" id="cd01846">
    <property type="entry name" value="fatty_acyltransferase_like"/>
    <property type="match status" value="1"/>
</dbReference>
<protein>
    <submittedName>
        <fullName evidence="5">PEP-CTERM sorting domain-containing protein</fullName>
    </submittedName>
</protein>
<dbReference type="EMBL" id="QPGA01000004">
    <property type="protein sequence ID" value="RDE51857.1"/>
    <property type="molecule type" value="Genomic_DNA"/>
</dbReference>
<keyword evidence="3" id="KW-0732">Signal</keyword>
<dbReference type="GO" id="GO:0016788">
    <property type="term" value="F:hydrolase activity, acting on ester bonds"/>
    <property type="evidence" value="ECO:0007669"/>
    <property type="project" value="InterPro"/>
</dbReference>
<sequence>MLFLGDLRMRRYLIGCLAAAALAMPVAALASFSNMYVFGDSLSDNGNLYGWTGAPNPVTGGVDPDTGLPTSDTPTPIPLSPPYSPPPGSPGTFQNGPSYSQLLWTGLQAANHLPVAGNLNPRGLLPWGPPALDPNPPAGTNYAVGGARSRYHRFDLTDPDTGQLVPQATWPLPPAPGAATYYPFSLRGQFDQFAMDVSGIVDPNALFVVWSGSNDVGDALLLFDPTAADPFANVNLRMQEALQDVGAVLGGLVTAGAEYLLVPNVPDLGLTPELKMKGSEAVLLATGLSAAYNVALEGIIGSLFSINSDLTVYSFDTFALLQQVAAHPGDFGFTNVTDPCLVNFFVGSVIDPAKPVTVCPNPDEFLFWDINHPSAATQQILANGMLSAIPEPGSWLLVGIGLVAVFSIRRGRRASLLAADVATA</sequence>
<dbReference type="InterPro" id="IPR013424">
    <property type="entry name" value="Ice-binding_C"/>
</dbReference>
<dbReference type="InterPro" id="IPR036514">
    <property type="entry name" value="SGNH_hydro_sf"/>
</dbReference>
<evidence type="ECO:0000256" key="1">
    <source>
        <dbReference type="ARBA" id="ARBA00022801"/>
    </source>
</evidence>
<dbReference type="InterPro" id="IPR051058">
    <property type="entry name" value="GDSL_Est/Lipase"/>
</dbReference>
<dbReference type="NCBIfam" id="TIGR02595">
    <property type="entry name" value="PEP_CTERM"/>
    <property type="match status" value="1"/>
</dbReference>
<dbReference type="Proteomes" id="UP000253831">
    <property type="component" value="Unassembled WGS sequence"/>
</dbReference>
<dbReference type="Pfam" id="PF07589">
    <property type="entry name" value="PEP-CTERM"/>
    <property type="match status" value="1"/>
</dbReference>